<dbReference type="InterPro" id="IPR027417">
    <property type="entry name" value="P-loop_NTPase"/>
</dbReference>
<accession>A0A226X8S0</accession>
<dbReference type="InterPro" id="IPR003959">
    <property type="entry name" value="ATPase_AAA_core"/>
</dbReference>
<dbReference type="Pfam" id="PF13304">
    <property type="entry name" value="AAA_21"/>
    <property type="match status" value="1"/>
</dbReference>
<dbReference type="PANTHER" id="PTHR43581">
    <property type="entry name" value="ATP/GTP PHOSPHATASE"/>
    <property type="match status" value="1"/>
</dbReference>
<feature type="domain" description="AAA+ ATPase" evidence="1">
    <location>
        <begin position="26"/>
        <end position="246"/>
    </location>
</feature>
<dbReference type="CDD" id="cd01026">
    <property type="entry name" value="TOPRIM_OLD"/>
    <property type="match status" value="1"/>
</dbReference>
<dbReference type="Pfam" id="PF20469">
    <property type="entry name" value="OLD-like_TOPRIM"/>
    <property type="match status" value="1"/>
</dbReference>
<evidence type="ECO:0000259" key="1">
    <source>
        <dbReference type="SMART" id="SM00382"/>
    </source>
</evidence>
<dbReference type="InterPro" id="IPR034139">
    <property type="entry name" value="TOPRIM_OLD"/>
</dbReference>
<dbReference type="SMART" id="SM00382">
    <property type="entry name" value="AAA"/>
    <property type="match status" value="1"/>
</dbReference>
<protein>
    <recommendedName>
        <fullName evidence="1">AAA+ ATPase domain-containing protein</fullName>
    </recommendedName>
</protein>
<dbReference type="EMBL" id="MTHB01000042">
    <property type="protein sequence ID" value="OXC79347.1"/>
    <property type="molecule type" value="Genomic_DNA"/>
</dbReference>
<name>A0A226X8S0_CABSO</name>
<proteinExistence type="predicted"/>
<evidence type="ECO:0000313" key="3">
    <source>
        <dbReference type="Proteomes" id="UP000214720"/>
    </source>
</evidence>
<gene>
    <name evidence="2" type="ORF">BSU04_07455</name>
</gene>
<dbReference type="PANTHER" id="PTHR43581:SF2">
    <property type="entry name" value="EXCINUCLEASE ATPASE SUBUNIT"/>
    <property type="match status" value="1"/>
</dbReference>
<dbReference type="Proteomes" id="UP000214720">
    <property type="component" value="Unassembled WGS sequence"/>
</dbReference>
<evidence type="ECO:0000313" key="2">
    <source>
        <dbReference type="EMBL" id="OXC79347.1"/>
    </source>
</evidence>
<dbReference type="Gene3D" id="3.40.50.300">
    <property type="entry name" value="P-loop containing nucleotide triphosphate hydrolases"/>
    <property type="match status" value="2"/>
</dbReference>
<dbReference type="GO" id="GO:0005524">
    <property type="term" value="F:ATP binding"/>
    <property type="evidence" value="ECO:0007669"/>
    <property type="project" value="InterPro"/>
</dbReference>
<dbReference type="AlphaFoldDB" id="A0A226X8S0"/>
<sequence>MAQRWPLGVRIQLLGETATEGVVTIRPGITTLVGPNGSGKTRALRAIKTALDATNYISIHGRKTHFLAAGRSSPLENFRAALLNPGSIEQSDAAVGHILHQKNWWNFESVTGSLLALDSRADLRLKIEARLQQLFDRSVQLSWSQNGLNIRLSAMSGGESYAANHEASGILQLVALLAAIHNDEIGALLIDEPEISLHPQHQAFLLEEMERVAGDPSDHARKVIVIATHSASLLPLRKLSELPFISFFNSARQPPTQVPDDADILKRYKLAALVARLSTTHRMAMFAERVLLVEGPSDEIIATQLARSLDLRLLARNAQILPVTGKGEFVEAAKLFRLMNKHIAVLADLDALGKR</sequence>
<dbReference type="GO" id="GO:0016887">
    <property type="term" value="F:ATP hydrolysis activity"/>
    <property type="evidence" value="ECO:0007669"/>
    <property type="project" value="InterPro"/>
</dbReference>
<dbReference type="SUPFAM" id="SSF52540">
    <property type="entry name" value="P-loop containing nucleoside triphosphate hydrolases"/>
    <property type="match status" value="1"/>
</dbReference>
<dbReference type="InterPro" id="IPR051396">
    <property type="entry name" value="Bact_Antivir_Def_Nuclease"/>
</dbReference>
<reference evidence="3" key="1">
    <citation type="submission" date="2017-01" db="EMBL/GenBank/DDBJ databases">
        <title>Genome Analysis of Deinococcus marmoris KOPRI26562.</title>
        <authorList>
            <person name="Kim J.H."/>
            <person name="Oh H.-M."/>
        </authorList>
    </citation>
    <scope>NUCLEOTIDE SEQUENCE [LARGE SCALE GENOMIC DNA]</scope>
    <source>
        <strain evidence="3">PAMC 26633</strain>
    </source>
</reference>
<organism evidence="2 3">
    <name type="scientific">Caballeronia sordidicola</name>
    <name type="common">Burkholderia sordidicola</name>
    <dbReference type="NCBI Taxonomy" id="196367"/>
    <lineage>
        <taxon>Bacteria</taxon>
        <taxon>Pseudomonadati</taxon>
        <taxon>Pseudomonadota</taxon>
        <taxon>Betaproteobacteria</taxon>
        <taxon>Burkholderiales</taxon>
        <taxon>Burkholderiaceae</taxon>
        <taxon>Caballeronia</taxon>
    </lineage>
</organism>
<comment type="caution">
    <text evidence="2">The sequence shown here is derived from an EMBL/GenBank/DDBJ whole genome shotgun (WGS) entry which is preliminary data.</text>
</comment>
<dbReference type="InterPro" id="IPR003593">
    <property type="entry name" value="AAA+_ATPase"/>
</dbReference>